<dbReference type="InterPro" id="IPR014601">
    <property type="entry name" value="Trans_reg_MarR_HTH"/>
</dbReference>
<dbReference type="Gene3D" id="1.10.10.10">
    <property type="entry name" value="Winged helix-like DNA-binding domain superfamily/Winged helix DNA-binding domain"/>
    <property type="match status" value="1"/>
</dbReference>
<dbReference type="RefSeq" id="WP_283427906.1">
    <property type="nucleotide sequence ID" value="NZ_FXTY01000012.1"/>
</dbReference>
<dbReference type="InterPro" id="IPR036388">
    <property type="entry name" value="WH-like_DNA-bd_sf"/>
</dbReference>
<evidence type="ECO:0000313" key="3">
    <source>
        <dbReference type="Proteomes" id="UP001157961"/>
    </source>
</evidence>
<dbReference type="EMBL" id="FXTY01000012">
    <property type="protein sequence ID" value="SMP35754.1"/>
    <property type="molecule type" value="Genomic_DNA"/>
</dbReference>
<evidence type="ECO:0000313" key="2">
    <source>
        <dbReference type="EMBL" id="SMP35754.1"/>
    </source>
</evidence>
<dbReference type="Pfam" id="PF13463">
    <property type="entry name" value="HTH_27"/>
    <property type="match status" value="1"/>
</dbReference>
<accession>A0ABY1PJI8</accession>
<dbReference type="InterPro" id="IPR036390">
    <property type="entry name" value="WH_DNA-bd_sf"/>
</dbReference>
<gene>
    <name evidence="2" type="ORF">SAMN06265373_11215</name>
</gene>
<organism evidence="2 3">
    <name type="scientific">Shimia sagamensis</name>
    <dbReference type="NCBI Taxonomy" id="1566352"/>
    <lineage>
        <taxon>Bacteria</taxon>
        <taxon>Pseudomonadati</taxon>
        <taxon>Pseudomonadota</taxon>
        <taxon>Alphaproteobacteria</taxon>
        <taxon>Rhodobacterales</taxon>
        <taxon>Roseobacteraceae</taxon>
    </lineage>
</organism>
<name>A0ABY1PJI8_9RHOB</name>
<dbReference type="SMART" id="SM00347">
    <property type="entry name" value="HTH_MARR"/>
    <property type="match status" value="1"/>
</dbReference>
<dbReference type="PIRSF" id="PIRSF036158">
    <property type="entry name" value="UCP036158_MarR"/>
    <property type="match status" value="1"/>
</dbReference>
<feature type="domain" description="HTH marR-type" evidence="1">
    <location>
        <begin position="43"/>
        <end position="145"/>
    </location>
</feature>
<dbReference type="CDD" id="cd00090">
    <property type="entry name" value="HTH_ARSR"/>
    <property type="match status" value="1"/>
</dbReference>
<dbReference type="SUPFAM" id="SSF46785">
    <property type="entry name" value="Winged helix' DNA-binding domain"/>
    <property type="match status" value="1"/>
</dbReference>
<reference evidence="2 3" key="1">
    <citation type="submission" date="2017-05" db="EMBL/GenBank/DDBJ databases">
        <authorList>
            <person name="Varghese N."/>
            <person name="Submissions S."/>
        </authorList>
    </citation>
    <scope>NUCLEOTIDE SEQUENCE [LARGE SCALE GENOMIC DNA]</scope>
    <source>
        <strain evidence="2 3">DSM 29734</strain>
    </source>
</reference>
<dbReference type="Proteomes" id="UP001157961">
    <property type="component" value="Unassembled WGS sequence"/>
</dbReference>
<dbReference type="InterPro" id="IPR000835">
    <property type="entry name" value="HTH_MarR-typ"/>
</dbReference>
<protein>
    <submittedName>
        <fullName evidence="2">Predicted transcription regulator, contains HTH domain, MarR family</fullName>
    </submittedName>
</protein>
<sequence>MEKRRIVSSRHLAEGDGWEASEVEYGMIIAYNAFSRWMTRCMAAAGNADLTPLEILVLHNLNHRDRDKRLTDIGFLLNIEDSHTVNYALKKLLKMGLIESEKRGKEVFYRPSEAGIALCEDYRTVRDRCFVEGLSRLDMTGDDMRDIASSLRLLSGQYDQASRAAASL</sequence>
<comment type="caution">
    <text evidence="2">The sequence shown here is derived from an EMBL/GenBank/DDBJ whole genome shotgun (WGS) entry which is preliminary data.</text>
</comment>
<dbReference type="InterPro" id="IPR011991">
    <property type="entry name" value="ArsR-like_HTH"/>
</dbReference>
<evidence type="ECO:0000259" key="1">
    <source>
        <dbReference type="SMART" id="SM00347"/>
    </source>
</evidence>
<proteinExistence type="predicted"/>
<keyword evidence="3" id="KW-1185">Reference proteome</keyword>